<gene>
    <name evidence="2" type="ORF">ACFO4L_08490</name>
</gene>
<dbReference type="PROSITE" id="PS51500">
    <property type="entry name" value="SIN"/>
    <property type="match status" value="1"/>
</dbReference>
<dbReference type="EMBL" id="JBHSGK010000007">
    <property type="protein sequence ID" value="MFC4736616.1"/>
    <property type="molecule type" value="Genomic_DNA"/>
</dbReference>
<sequence length="48" mass="5631">MNELKRAESWVQLVMEARSMGLSPEEVRAFFQMKQEDSHSLKADQQCM</sequence>
<proteinExistence type="predicted"/>
<reference evidence="3" key="1">
    <citation type="journal article" date="2019" name="Int. J. Syst. Evol. Microbiol.">
        <title>The Global Catalogue of Microorganisms (GCM) 10K type strain sequencing project: providing services to taxonomists for standard genome sequencing and annotation.</title>
        <authorList>
            <consortium name="The Broad Institute Genomics Platform"/>
            <consortium name="The Broad Institute Genome Sequencing Center for Infectious Disease"/>
            <person name="Wu L."/>
            <person name="Ma J."/>
        </authorList>
    </citation>
    <scope>NUCLEOTIDE SEQUENCE [LARGE SCALE GENOMIC DNA]</scope>
    <source>
        <strain evidence="3">JCM 12165</strain>
    </source>
</reference>
<evidence type="ECO:0000259" key="1">
    <source>
        <dbReference type="PROSITE" id="PS51500"/>
    </source>
</evidence>
<dbReference type="Proteomes" id="UP001595896">
    <property type="component" value="Unassembled WGS sequence"/>
</dbReference>
<dbReference type="InterPro" id="IPR036281">
    <property type="entry name" value="SinR/SinI_dimer_dom_sf"/>
</dbReference>
<feature type="domain" description="Sin" evidence="1">
    <location>
        <begin position="1"/>
        <end position="35"/>
    </location>
</feature>
<evidence type="ECO:0000313" key="2">
    <source>
        <dbReference type="EMBL" id="MFC4736616.1"/>
    </source>
</evidence>
<name>A0ABV9NWC3_9BACI</name>
<organism evidence="2 3">
    <name type="scientific">Bacillus daqingensis</name>
    <dbReference type="NCBI Taxonomy" id="872396"/>
    <lineage>
        <taxon>Bacteria</taxon>
        <taxon>Bacillati</taxon>
        <taxon>Bacillota</taxon>
        <taxon>Bacilli</taxon>
        <taxon>Bacillales</taxon>
        <taxon>Bacillaceae</taxon>
        <taxon>Bacillus</taxon>
    </lineage>
</organism>
<dbReference type="SUPFAM" id="SSF47406">
    <property type="entry name" value="SinR repressor dimerisation domain-like"/>
    <property type="match status" value="1"/>
</dbReference>
<dbReference type="Pfam" id="PF08671">
    <property type="entry name" value="SinI"/>
    <property type="match status" value="1"/>
</dbReference>
<dbReference type="RefSeq" id="WP_377909253.1">
    <property type="nucleotide sequence ID" value="NZ_JBHSGK010000007.1"/>
</dbReference>
<keyword evidence="3" id="KW-1185">Reference proteome</keyword>
<dbReference type="InterPro" id="IPR010981">
    <property type="entry name" value="SinR/SinI_dimer_dom"/>
</dbReference>
<protein>
    <submittedName>
        <fullName evidence="2">Anti-repressor SinI family protein</fullName>
    </submittedName>
</protein>
<accession>A0ABV9NWC3</accession>
<comment type="caution">
    <text evidence="2">The sequence shown here is derived from an EMBL/GenBank/DDBJ whole genome shotgun (WGS) entry which is preliminary data.</text>
</comment>
<evidence type="ECO:0000313" key="3">
    <source>
        <dbReference type="Proteomes" id="UP001595896"/>
    </source>
</evidence>